<name>A0A2N5M211_9BACI</name>
<dbReference type="RefSeq" id="WP_101645047.1">
    <property type="nucleotide sequence ID" value="NZ_PGUY01000062.1"/>
</dbReference>
<dbReference type="Proteomes" id="UP000234748">
    <property type="component" value="Unassembled WGS sequence"/>
</dbReference>
<dbReference type="InterPro" id="IPR000620">
    <property type="entry name" value="EamA_dom"/>
</dbReference>
<proteinExistence type="inferred from homology"/>
<evidence type="ECO:0000313" key="5">
    <source>
        <dbReference type="EMBL" id="PLT28382.1"/>
    </source>
</evidence>
<feature type="transmembrane region" description="Helical" evidence="3">
    <location>
        <begin position="93"/>
        <end position="115"/>
    </location>
</feature>
<comment type="subcellular location">
    <subcellularLocation>
        <location evidence="1">Endomembrane system</location>
        <topology evidence="1">Multi-pass membrane protein</topology>
    </subcellularLocation>
</comment>
<feature type="transmembrane region" description="Helical" evidence="3">
    <location>
        <begin position="207"/>
        <end position="230"/>
    </location>
</feature>
<feature type="transmembrane region" description="Helical" evidence="3">
    <location>
        <begin position="242"/>
        <end position="261"/>
    </location>
</feature>
<protein>
    <submittedName>
        <fullName evidence="5">EamA family transporter</fullName>
    </submittedName>
</protein>
<dbReference type="OrthoDB" id="6707571at2"/>
<reference evidence="5 6" key="1">
    <citation type="submission" date="2017-11" db="EMBL/GenBank/DDBJ databases">
        <title>Comparitive Functional Genomics of Dry Heat Resistant strains isolated from the Viking Spacecraft.</title>
        <authorList>
            <person name="Seuylemezian A."/>
            <person name="Cooper K."/>
            <person name="Vaishampayan P."/>
        </authorList>
    </citation>
    <scope>NUCLEOTIDE SEQUENCE [LARGE SCALE GENOMIC DNA]</scope>
    <source>
        <strain evidence="5 6">V1-29</strain>
    </source>
</reference>
<gene>
    <name evidence="5" type="ORF">CUU66_19410</name>
</gene>
<feature type="transmembrane region" description="Helical" evidence="3">
    <location>
        <begin position="35"/>
        <end position="54"/>
    </location>
</feature>
<comment type="similarity">
    <text evidence="2">Belongs to the EamA transporter family.</text>
</comment>
<keyword evidence="3" id="KW-1133">Transmembrane helix</keyword>
<dbReference type="EMBL" id="PGUY01000062">
    <property type="protein sequence ID" value="PLT28382.1"/>
    <property type="molecule type" value="Genomic_DNA"/>
</dbReference>
<feature type="transmembrane region" description="Helical" evidence="3">
    <location>
        <begin position="149"/>
        <end position="169"/>
    </location>
</feature>
<keyword evidence="3" id="KW-0812">Transmembrane</keyword>
<feature type="transmembrane region" description="Helical" evidence="3">
    <location>
        <begin position="66"/>
        <end position="87"/>
    </location>
</feature>
<dbReference type="InterPro" id="IPR037185">
    <property type="entry name" value="EmrE-like"/>
</dbReference>
<dbReference type="AlphaFoldDB" id="A0A2N5M211"/>
<sequence>MHLASISVLLAGILWGLIGIFVKGLHGLGLSAMDIVAVRSAAAFLILLLGELMFKPKELLIRPKDIYLFIGTGILSMVFFNWCYFTAMQMLGISLAVILLYTAPAFVLLLSSIFLKESFTKSKLLLIIGTLIGCTLVAGANIGTSDMSIAGIIIGLGSGLGYALYSIFGKLALKRYSSYTISLYTFFFASIPLVPLTTFWTDLPGGQMITFSIYTAGLGAISTVLAYLLYTNGLKRMESSKASLLAAIEPVTAMFIGLFLFGEQVTLLQIAGSMIILLSVSALSVSQDRLKRVVSRREPFFKKL</sequence>
<feature type="transmembrane region" description="Helical" evidence="3">
    <location>
        <begin position="267"/>
        <end position="286"/>
    </location>
</feature>
<evidence type="ECO:0000259" key="4">
    <source>
        <dbReference type="Pfam" id="PF00892"/>
    </source>
</evidence>
<dbReference type="Gene3D" id="1.10.3730.20">
    <property type="match status" value="1"/>
</dbReference>
<dbReference type="SUPFAM" id="SSF103481">
    <property type="entry name" value="Multidrug resistance efflux transporter EmrE"/>
    <property type="match status" value="2"/>
</dbReference>
<dbReference type="PANTHER" id="PTHR22911:SF79">
    <property type="entry name" value="MOBA-LIKE NTP TRANSFERASE DOMAIN-CONTAINING PROTEIN"/>
    <property type="match status" value="1"/>
</dbReference>
<organism evidence="5 6">
    <name type="scientific">Peribacillus deserti</name>
    <dbReference type="NCBI Taxonomy" id="673318"/>
    <lineage>
        <taxon>Bacteria</taxon>
        <taxon>Bacillati</taxon>
        <taxon>Bacillota</taxon>
        <taxon>Bacilli</taxon>
        <taxon>Bacillales</taxon>
        <taxon>Bacillaceae</taxon>
        <taxon>Peribacillus</taxon>
    </lineage>
</organism>
<evidence type="ECO:0000256" key="2">
    <source>
        <dbReference type="ARBA" id="ARBA00007362"/>
    </source>
</evidence>
<feature type="transmembrane region" description="Helical" evidence="3">
    <location>
        <begin position="181"/>
        <end position="201"/>
    </location>
</feature>
<keyword evidence="3" id="KW-0472">Membrane</keyword>
<feature type="transmembrane region" description="Helical" evidence="3">
    <location>
        <begin position="124"/>
        <end position="143"/>
    </location>
</feature>
<dbReference type="GO" id="GO:0016020">
    <property type="term" value="C:membrane"/>
    <property type="evidence" value="ECO:0007669"/>
    <property type="project" value="InterPro"/>
</dbReference>
<evidence type="ECO:0000256" key="1">
    <source>
        <dbReference type="ARBA" id="ARBA00004127"/>
    </source>
</evidence>
<comment type="caution">
    <text evidence="5">The sequence shown here is derived from an EMBL/GenBank/DDBJ whole genome shotgun (WGS) entry which is preliminary data.</text>
</comment>
<feature type="domain" description="EamA" evidence="4">
    <location>
        <begin position="5"/>
        <end position="137"/>
    </location>
</feature>
<dbReference type="Pfam" id="PF00892">
    <property type="entry name" value="EamA"/>
    <property type="match status" value="2"/>
</dbReference>
<dbReference type="PANTHER" id="PTHR22911">
    <property type="entry name" value="ACYL-MALONYL CONDENSING ENZYME-RELATED"/>
    <property type="match status" value="1"/>
</dbReference>
<accession>A0A2N5M211</accession>
<evidence type="ECO:0000313" key="6">
    <source>
        <dbReference type="Proteomes" id="UP000234748"/>
    </source>
</evidence>
<evidence type="ECO:0000256" key="3">
    <source>
        <dbReference type="SAM" id="Phobius"/>
    </source>
</evidence>
<feature type="domain" description="EamA" evidence="4">
    <location>
        <begin position="150"/>
        <end position="283"/>
    </location>
</feature>
<keyword evidence="6" id="KW-1185">Reference proteome</keyword>